<dbReference type="AlphaFoldDB" id="A0A1J4K3S8"/>
<dbReference type="GeneID" id="94840660"/>
<keyword evidence="5" id="KW-0723">Serine/threonine-protein kinase</keyword>
<keyword evidence="2 4" id="KW-0547">Nucleotide-binding</keyword>
<evidence type="ECO:0000256" key="2">
    <source>
        <dbReference type="ARBA" id="ARBA00022741"/>
    </source>
</evidence>
<keyword evidence="8" id="KW-1185">Reference proteome</keyword>
<dbReference type="OrthoDB" id="5800476at2759"/>
<dbReference type="EMBL" id="MLAK01000794">
    <property type="protein sequence ID" value="OHT04382.1"/>
    <property type="molecule type" value="Genomic_DNA"/>
</dbReference>
<dbReference type="GO" id="GO:0004674">
    <property type="term" value="F:protein serine/threonine kinase activity"/>
    <property type="evidence" value="ECO:0007669"/>
    <property type="project" value="UniProtKB-KW"/>
</dbReference>
<evidence type="ECO:0000313" key="7">
    <source>
        <dbReference type="EMBL" id="OHT04382.1"/>
    </source>
</evidence>
<dbReference type="InterPro" id="IPR017441">
    <property type="entry name" value="Protein_kinase_ATP_BS"/>
</dbReference>
<gene>
    <name evidence="7" type="ORF">TRFO_28080</name>
</gene>
<evidence type="ECO:0000256" key="5">
    <source>
        <dbReference type="RuleBase" id="RU000304"/>
    </source>
</evidence>
<evidence type="ECO:0000313" key="8">
    <source>
        <dbReference type="Proteomes" id="UP000179807"/>
    </source>
</evidence>
<keyword evidence="3 4" id="KW-0067">ATP-binding</keyword>
<name>A0A1J4K3S8_9EUKA</name>
<comment type="similarity">
    <text evidence="5">Belongs to the protein kinase superfamily.</text>
</comment>
<keyword evidence="7" id="KW-0418">Kinase</keyword>
<dbReference type="PROSITE" id="PS00108">
    <property type="entry name" value="PROTEIN_KINASE_ST"/>
    <property type="match status" value="1"/>
</dbReference>
<dbReference type="SMART" id="SM00220">
    <property type="entry name" value="S_TKc"/>
    <property type="match status" value="1"/>
</dbReference>
<evidence type="ECO:0000256" key="3">
    <source>
        <dbReference type="ARBA" id="ARBA00022840"/>
    </source>
</evidence>
<protein>
    <recommendedName>
        <fullName evidence="1">non-specific serine/threonine protein kinase</fullName>
        <ecNumber evidence="1">2.7.11.1</ecNumber>
    </recommendedName>
</protein>
<dbReference type="PROSITE" id="PS50011">
    <property type="entry name" value="PROTEIN_KINASE_DOM"/>
    <property type="match status" value="1"/>
</dbReference>
<dbReference type="Pfam" id="PF00069">
    <property type="entry name" value="Pkinase"/>
    <property type="match status" value="1"/>
</dbReference>
<dbReference type="Gene3D" id="1.10.510.10">
    <property type="entry name" value="Transferase(Phosphotransferase) domain 1"/>
    <property type="match status" value="1"/>
</dbReference>
<dbReference type="SUPFAM" id="SSF56112">
    <property type="entry name" value="Protein kinase-like (PK-like)"/>
    <property type="match status" value="1"/>
</dbReference>
<dbReference type="InterPro" id="IPR011009">
    <property type="entry name" value="Kinase-like_dom_sf"/>
</dbReference>
<comment type="caution">
    <text evidence="7">The sequence shown here is derived from an EMBL/GenBank/DDBJ whole genome shotgun (WGS) entry which is preliminary data.</text>
</comment>
<dbReference type="InterPro" id="IPR050235">
    <property type="entry name" value="CK1_Ser-Thr_kinase"/>
</dbReference>
<sequence>MEKSTLCNRFLLHHKIGAGSFGEIYSAEDLMTHKIVAVKLESNKISAPQLEYEARLYHIMASSSSIPTLHFYGTECKYNVMAIDLLGKSLEDILLQYKAPFSVKTVLMLADQMLQAIEYIHHRHFIHRDIKPDNFVMGINESSNKLFVIDFGLAKRFRDPKTLQHIEYQDNKSLTGTARYASVNAMRGVEQSRRDDMESLGFVMIYLLKGKLPWQGLPAKDQAQKMKRILDVKRKTTIEELCKGLPTQFADYMRMIRKLGFKDEPRYSEYRELFRRLFISSGFTFDYKYDWLEPKKSNVKFSVKPPNEAPANIARRYINNQRRDNHAFLRSARTENRMRTAIPSQRYKNIGLTPRINKPQIPPRIYQSKRAVPLADHAE</sequence>
<feature type="domain" description="Protein kinase" evidence="6">
    <location>
        <begin position="10"/>
        <end position="279"/>
    </location>
</feature>
<dbReference type="InterPro" id="IPR000719">
    <property type="entry name" value="Prot_kinase_dom"/>
</dbReference>
<dbReference type="VEuPathDB" id="TrichDB:TRFO_28080"/>
<dbReference type="RefSeq" id="XP_068357518.1">
    <property type="nucleotide sequence ID" value="XM_068505956.1"/>
</dbReference>
<dbReference type="InterPro" id="IPR008271">
    <property type="entry name" value="Ser/Thr_kinase_AS"/>
</dbReference>
<dbReference type="GO" id="GO:0005524">
    <property type="term" value="F:ATP binding"/>
    <property type="evidence" value="ECO:0007669"/>
    <property type="project" value="UniProtKB-UniRule"/>
</dbReference>
<organism evidence="7 8">
    <name type="scientific">Tritrichomonas foetus</name>
    <dbReference type="NCBI Taxonomy" id="1144522"/>
    <lineage>
        <taxon>Eukaryota</taxon>
        <taxon>Metamonada</taxon>
        <taxon>Parabasalia</taxon>
        <taxon>Tritrichomonadida</taxon>
        <taxon>Tritrichomonadidae</taxon>
        <taxon>Tritrichomonas</taxon>
    </lineage>
</organism>
<dbReference type="PROSITE" id="PS00107">
    <property type="entry name" value="PROTEIN_KINASE_ATP"/>
    <property type="match status" value="1"/>
</dbReference>
<dbReference type="FunFam" id="1.10.510.10:FF:000596">
    <property type="entry name" value="CK1 family protein kinase"/>
    <property type="match status" value="1"/>
</dbReference>
<dbReference type="Proteomes" id="UP000179807">
    <property type="component" value="Unassembled WGS sequence"/>
</dbReference>
<proteinExistence type="inferred from homology"/>
<evidence type="ECO:0000256" key="1">
    <source>
        <dbReference type="ARBA" id="ARBA00012513"/>
    </source>
</evidence>
<reference evidence="7" key="1">
    <citation type="submission" date="2016-10" db="EMBL/GenBank/DDBJ databases">
        <authorList>
            <person name="Benchimol M."/>
            <person name="Almeida L.G."/>
            <person name="Vasconcelos A.T."/>
            <person name="Perreira-Neves A."/>
            <person name="Rosa I.A."/>
            <person name="Tasca T."/>
            <person name="Bogo M.R."/>
            <person name="de Souza W."/>
        </authorList>
    </citation>
    <scope>NUCLEOTIDE SEQUENCE [LARGE SCALE GENOMIC DNA]</scope>
    <source>
        <strain evidence="7">K</strain>
    </source>
</reference>
<dbReference type="EC" id="2.7.11.1" evidence="1"/>
<dbReference type="CDD" id="cd14016">
    <property type="entry name" value="STKc_CK1"/>
    <property type="match status" value="1"/>
</dbReference>
<dbReference type="PANTHER" id="PTHR11909">
    <property type="entry name" value="CASEIN KINASE-RELATED"/>
    <property type="match status" value="1"/>
</dbReference>
<feature type="binding site" evidence="4">
    <location>
        <position position="39"/>
    </location>
    <ligand>
        <name>ATP</name>
        <dbReference type="ChEBI" id="CHEBI:30616"/>
    </ligand>
</feature>
<keyword evidence="7" id="KW-0808">Transferase</keyword>
<accession>A0A1J4K3S8</accession>
<evidence type="ECO:0000259" key="6">
    <source>
        <dbReference type="PROSITE" id="PS50011"/>
    </source>
</evidence>
<evidence type="ECO:0000256" key="4">
    <source>
        <dbReference type="PROSITE-ProRule" id="PRU10141"/>
    </source>
</evidence>